<name>A0AAQ4EH55_AMBAM</name>
<sequence>MDSSQDQRTEKGPRVSDGTNVDDAPREDLVKQVKRQLALLQKAKAKCDDLGRKCQEKDKAIDELQSQCKRWEQEHAELEELRQAYHLLQDSQEKQYHSFEVFEEKLAASSEDVARWRHKYQECLEKLECTESKMAAYTQGTECLQQELQRLEAENRVCIVLQAKDLCLFFLASLCELAYLYRLA</sequence>
<organism evidence="2 3">
    <name type="scientific">Amblyomma americanum</name>
    <name type="common">Lone star tick</name>
    <dbReference type="NCBI Taxonomy" id="6943"/>
    <lineage>
        <taxon>Eukaryota</taxon>
        <taxon>Metazoa</taxon>
        <taxon>Ecdysozoa</taxon>
        <taxon>Arthropoda</taxon>
        <taxon>Chelicerata</taxon>
        <taxon>Arachnida</taxon>
        <taxon>Acari</taxon>
        <taxon>Parasitiformes</taxon>
        <taxon>Ixodida</taxon>
        <taxon>Ixodoidea</taxon>
        <taxon>Ixodidae</taxon>
        <taxon>Amblyomminae</taxon>
        <taxon>Amblyomma</taxon>
    </lineage>
</organism>
<dbReference type="SUPFAM" id="SSF57997">
    <property type="entry name" value="Tropomyosin"/>
    <property type="match status" value="1"/>
</dbReference>
<dbReference type="Proteomes" id="UP001321473">
    <property type="component" value="Unassembled WGS sequence"/>
</dbReference>
<evidence type="ECO:0000313" key="3">
    <source>
        <dbReference type="Proteomes" id="UP001321473"/>
    </source>
</evidence>
<protein>
    <submittedName>
        <fullName evidence="2">Uncharacterized protein</fullName>
    </submittedName>
</protein>
<accession>A0AAQ4EH55</accession>
<dbReference type="AlphaFoldDB" id="A0AAQ4EH55"/>
<feature type="compositionally biased region" description="Basic and acidic residues" evidence="1">
    <location>
        <begin position="1"/>
        <end position="14"/>
    </location>
</feature>
<evidence type="ECO:0000256" key="1">
    <source>
        <dbReference type="SAM" id="MobiDB-lite"/>
    </source>
</evidence>
<keyword evidence="3" id="KW-1185">Reference proteome</keyword>
<reference evidence="2 3" key="1">
    <citation type="journal article" date="2023" name="Arcadia Sci">
        <title>De novo assembly of a long-read Amblyomma americanum tick genome.</title>
        <authorList>
            <person name="Chou S."/>
            <person name="Poskanzer K.E."/>
            <person name="Rollins M."/>
            <person name="Thuy-Boun P.S."/>
        </authorList>
    </citation>
    <scope>NUCLEOTIDE SEQUENCE [LARGE SCALE GENOMIC DNA]</scope>
    <source>
        <strain evidence="2">F_SG_1</strain>
        <tissue evidence="2">Salivary glands</tissue>
    </source>
</reference>
<comment type="caution">
    <text evidence="2">The sequence shown here is derived from an EMBL/GenBank/DDBJ whole genome shotgun (WGS) entry which is preliminary data.</text>
</comment>
<proteinExistence type="predicted"/>
<feature type="region of interest" description="Disordered" evidence="1">
    <location>
        <begin position="1"/>
        <end position="27"/>
    </location>
</feature>
<gene>
    <name evidence="2" type="ORF">V5799_011486</name>
</gene>
<dbReference type="EMBL" id="JARKHS020015993">
    <property type="protein sequence ID" value="KAK8773981.1"/>
    <property type="molecule type" value="Genomic_DNA"/>
</dbReference>
<evidence type="ECO:0000313" key="2">
    <source>
        <dbReference type="EMBL" id="KAK8773981.1"/>
    </source>
</evidence>